<dbReference type="EMBL" id="PVNK01000064">
    <property type="protein sequence ID" value="PRQ04075.1"/>
    <property type="molecule type" value="Genomic_DNA"/>
</dbReference>
<dbReference type="NCBIfam" id="TIGR02937">
    <property type="entry name" value="sigma70-ECF"/>
    <property type="match status" value="1"/>
</dbReference>
<comment type="caution">
    <text evidence="10">The sequence shown here is derived from an EMBL/GenBank/DDBJ whole genome shotgun (WGS) entry which is preliminary data.</text>
</comment>
<evidence type="ECO:0000259" key="9">
    <source>
        <dbReference type="PROSITE" id="PS00716"/>
    </source>
</evidence>
<dbReference type="InterPro" id="IPR050813">
    <property type="entry name" value="Sigma-70_Factor"/>
</dbReference>
<comment type="function">
    <text evidence="6">Sigma factors are initiation factors that promote the attachment of RNA polymerase to specific initiation sites and are then released.</text>
</comment>
<dbReference type="PANTHER" id="PTHR30376:SF3">
    <property type="entry name" value="RNA POLYMERASE SIGMA FACTOR RPOH"/>
    <property type="match status" value="1"/>
</dbReference>
<keyword evidence="11" id="KW-1185">Reference proteome</keyword>
<dbReference type="InterPro" id="IPR014284">
    <property type="entry name" value="RNA_pol_sigma-70_dom"/>
</dbReference>
<dbReference type="GO" id="GO:0006352">
    <property type="term" value="P:DNA-templated transcription initiation"/>
    <property type="evidence" value="ECO:0007669"/>
    <property type="project" value="InterPro"/>
</dbReference>
<evidence type="ECO:0000313" key="10">
    <source>
        <dbReference type="EMBL" id="PRQ04075.1"/>
    </source>
</evidence>
<dbReference type="InterPro" id="IPR009042">
    <property type="entry name" value="RNA_pol_sigma70_r1_2"/>
</dbReference>
<dbReference type="Pfam" id="PF00140">
    <property type="entry name" value="Sigma70_r1_2"/>
    <property type="match status" value="1"/>
</dbReference>
<dbReference type="GO" id="GO:0016987">
    <property type="term" value="F:sigma factor activity"/>
    <property type="evidence" value="ECO:0007669"/>
    <property type="project" value="UniProtKB-KW"/>
</dbReference>
<keyword evidence="5 6" id="KW-0804">Transcription</keyword>
<evidence type="ECO:0000256" key="7">
    <source>
        <dbReference type="SAM" id="MobiDB-lite"/>
    </source>
</evidence>
<evidence type="ECO:0000256" key="4">
    <source>
        <dbReference type="ARBA" id="ARBA00023125"/>
    </source>
</evidence>
<evidence type="ECO:0000313" key="11">
    <source>
        <dbReference type="Proteomes" id="UP000237968"/>
    </source>
</evidence>
<dbReference type="Pfam" id="PF04542">
    <property type="entry name" value="Sigma70_r2"/>
    <property type="match status" value="1"/>
</dbReference>
<evidence type="ECO:0000256" key="1">
    <source>
        <dbReference type="ARBA" id="ARBA00007788"/>
    </source>
</evidence>
<gene>
    <name evidence="10" type="primary">rpoH</name>
    <name evidence="10" type="ORF">ENSA5_11230</name>
</gene>
<keyword evidence="2 6" id="KW-0805">Transcription regulation</keyword>
<feature type="region of interest" description="Disordered" evidence="7">
    <location>
        <begin position="1"/>
        <end position="25"/>
    </location>
</feature>
<evidence type="ECO:0000259" key="8">
    <source>
        <dbReference type="PROSITE" id="PS00715"/>
    </source>
</evidence>
<dbReference type="GO" id="GO:0003677">
    <property type="term" value="F:DNA binding"/>
    <property type="evidence" value="ECO:0007669"/>
    <property type="project" value="UniProtKB-KW"/>
</dbReference>
<evidence type="ECO:0000256" key="5">
    <source>
        <dbReference type="ARBA" id="ARBA00023163"/>
    </source>
</evidence>
<evidence type="ECO:0000256" key="3">
    <source>
        <dbReference type="ARBA" id="ARBA00023082"/>
    </source>
</evidence>
<dbReference type="PROSITE" id="PS00715">
    <property type="entry name" value="SIGMA70_1"/>
    <property type="match status" value="1"/>
</dbReference>
<feature type="compositionally biased region" description="Basic and acidic residues" evidence="7">
    <location>
        <begin position="273"/>
        <end position="286"/>
    </location>
</feature>
<feature type="domain" description="RNA polymerase sigma-70" evidence="8">
    <location>
        <begin position="162"/>
        <end position="175"/>
    </location>
</feature>
<dbReference type="PRINTS" id="PR00046">
    <property type="entry name" value="SIGMA70FCT"/>
</dbReference>
<keyword evidence="4 6" id="KW-0238">DNA-binding</keyword>
<dbReference type="InterPro" id="IPR013325">
    <property type="entry name" value="RNA_pol_sigma_r2"/>
</dbReference>
<dbReference type="InterPro" id="IPR000943">
    <property type="entry name" value="RNA_pol_sigma70"/>
</dbReference>
<dbReference type="RefSeq" id="WP_106390602.1">
    <property type="nucleotide sequence ID" value="NZ_PVNK01000064.1"/>
</dbReference>
<dbReference type="Gene3D" id="1.10.601.10">
    <property type="entry name" value="RNA Polymerase Primary Sigma Factor"/>
    <property type="match status" value="1"/>
</dbReference>
<dbReference type="InterPro" id="IPR013324">
    <property type="entry name" value="RNA_pol_sigma_r3/r4-like"/>
</dbReference>
<dbReference type="SUPFAM" id="SSF88659">
    <property type="entry name" value="Sigma3 and sigma4 domains of RNA polymerase sigma factors"/>
    <property type="match status" value="2"/>
</dbReference>
<dbReference type="OrthoDB" id="9809557at2"/>
<comment type="similarity">
    <text evidence="1 6">Belongs to the sigma-70 factor family.</text>
</comment>
<feature type="domain" description="RNA polymerase sigma-70" evidence="9">
    <location>
        <begin position="337"/>
        <end position="363"/>
    </location>
</feature>
<dbReference type="InterPro" id="IPR007630">
    <property type="entry name" value="RNA_pol_sigma70_r4"/>
</dbReference>
<reference evidence="10 11" key="1">
    <citation type="submission" date="2018-03" db="EMBL/GenBank/DDBJ databases">
        <title>Draft Genome Sequences of the Obligatory Marine Myxobacteria Enhygromyxa salina SWB005.</title>
        <authorList>
            <person name="Poehlein A."/>
            <person name="Moghaddam J.A."/>
            <person name="Harms H."/>
            <person name="Alanjari M."/>
            <person name="Koenig G.M."/>
            <person name="Daniel R."/>
            <person name="Schaeberle T.F."/>
        </authorList>
    </citation>
    <scope>NUCLEOTIDE SEQUENCE [LARGE SCALE GENOMIC DNA]</scope>
    <source>
        <strain evidence="10 11">SWB005</strain>
    </source>
</reference>
<dbReference type="Gene3D" id="1.20.140.160">
    <property type="match status" value="1"/>
</dbReference>
<feature type="region of interest" description="Disordered" evidence="7">
    <location>
        <begin position="260"/>
        <end position="298"/>
    </location>
</feature>
<evidence type="ECO:0000256" key="2">
    <source>
        <dbReference type="ARBA" id="ARBA00023015"/>
    </source>
</evidence>
<dbReference type="AlphaFoldDB" id="A0A2S9YG40"/>
<dbReference type="PANTHER" id="PTHR30376">
    <property type="entry name" value="SIGMA FACTOR RPOH HEAT SHOCK RELATED"/>
    <property type="match status" value="1"/>
</dbReference>
<sequence length="382" mass="42564">MGKRKAKAADANPETLPAKRGQTAPAVVDRRIVDSEIIEGGEEAGDEGEGKVEGKVEGDEALDDVTPATDEELDAIEASLRGKLPRAAPEGTRALALRDPMAAYMAEVRRYPLLTREEEHELAVQWVEHGNQDAAKRLVTSNLRLVVKIANEYRRGYQNLLDLVQEGNVGLMKAVQKFDPHRGVKLSTYSGWWIRAYVLKHILNNWRLVKIGTTQNQRKLFFNLRKQRDALIRAGVDPTAENIAKELDVSTAEVVEMQKRMSAPDASLNAPLRSDDEGGGRTRMDLLEDDGGGPEDAVSGDQFKRLLHDKLRAFGSTLSGREAEIFTDRLVSDEPVTLQQLGERWGVSRERARQVEKRMVLRLRGFLQEELGDAVQIALGQE</sequence>
<accession>A0A2S9YG40</accession>
<evidence type="ECO:0000256" key="6">
    <source>
        <dbReference type="RuleBase" id="RU362124"/>
    </source>
</evidence>
<dbReference type="Proteomes" id="UP000237968">
    <property type="component" value="Unassembled WGS sequence"/>
</dbReference>
<proteinExistence type="inferred from homology"/>
<dbReference type="SUPFAM" id="SSF88946">
    <property type="entry name" value="Sigma2 domain of RNA polymerase sigma factors"/>
    <property type="match status" value="1"/>
</dbReference>
<name>A0A2S9YG40_9BACT</name>
<keyword evidence="3 6" id="KW-0731">Sigma factor</keyword>
<dbReference type="Pfam" id="PF04545">
    <property type="entry name" value="Sigma70_r4"/>
    <property type="match status" value="1"/>
</dbReference>
<organism evidence="10 11">
    <name type="scientific">Enhygromyxa salina</name>
    <dbReference type="NCBI Taxonomy" id="215803"/>
    <lineage>
        <taxon>Bacteria</taxon>
        <taxon>Pseudomonadati</taxon>
        <taxon>Myxococcota</taxon>
        <taxon>Polyangia</taxon>
        <taxon>Nannocystales</taxon>
        <taxon>Nannocystaceae</taxon>
        <taxon>Enhygromyxa</taxon>
    </lineage>
</organism>
<protein>
    <recommendedName>
        <fullName evidence="6">RNA polymerase sigma factor</fullName>
    </recommendedName>
</protein>
<dbReference type="NCBIfam" id="NF005143">
    <property type="entry name" value="PRK06596.1"/>
    <property type="match status" value="1"/>
</dbReference>
<dbReference type="PROSITE" id="PS00716">
    <property type="entry name" value="SIGMA70_2"/>
    <property type="match status" value="1"/>
</dbReference>
<dbReference type="InterPro" id="IPR007627">
    <property type="entry name" value="RNA_pol_sigma70_r2"/>
</dbReference>